<sequence>MFKRLLGKLSKDLGIDLGTANTLVYSQEKGIVINEPSVVAINQRTGQVLAVGRDARSMIDKTPPHIKTSRPLINGVISDFEVAERMLKYFIDLVHQETFTLVPRPRVVIGVPLEITEVERKAVEDAVLSAGAREVFLVEEPMAAAIGARLPVMEAVGNMIVDIGGGTTEVAVVSLGGVVTWKALFVAGDEMNRNIVQYAREQFGLLIGDRVAEEIKMKIGSAAPLGEPAVLPLRGRDLITGLPREVMVNDMQIRESLARSVKTIIENIKLTLETTPPELVADIYERGIVLAGGGALLHGLDSAIAKEIQIPVRIADDPLTCVVRGCGALLDQEALLEQLALPLATEEQPAYLMR</sequence>
<dbReference type="EMBL" id="MGDX01000017">
    <property type="protein sequence ID" value="OGL71134.1"/>
    <property type="molecule type" value="Genomic_DNA"/>
</dbReference>
<dbReference type="PANTHER" id="PTHR42749:SF1">
    <property type="entry name" value="CELL SHAPE-DETERMINING PROTEIN MREB"/>
    <property type="match status" value="1"/>
</dbReference>
<dbReference type="GO" id="GO:0000902">
    <property type="term" value="P:cell morphogenesis"/>
    <property type="evidence" value="ECO:0007669"/>
    <property type="project" value="InterPro"/>
</dbReference>
<accession>A0A1F7U043</accession>
<evidence type="ECO:0000256" key="1">
    <source>
        <dbReference type="ARBA" id="ARBA00022490"/>
    </source>
</evidence>
<name>A0A1F7U043_9BACT</name>
<protein>
    <recommendedName>
        <fullName evidence="6">Cell shape-determining protein MreB</fullName>
    </recommendedName>
</protein>
<dbReference type="NCBIfam" id="TIGR00904">
    <property type="entry name" value="mreB"/>
    <property type="match status" value="1"/>
</dbReference>
<gene>
    <name evidence="6" type="primary">mreB</name>
    <name evidence="7" type="ORF">A3C17_01325</name>
</gene>
<evidence type="ECO:0000256" key="3">
    <source>
        <dbReference type="ARBA" id="ARBA00022840"/>
    </source>
</evidence>
<dbReference type="GO" id="GO:0005524">
    <property type="term" value="F:ATP binding"/>
    <property type="evidence" value="ECO:0007669"/>
    <property type="project" value="UniProtKB-KW"/>
</dbReference>
<evidence type="ECO:0000256" key="6">
    <source>
        <dbReference type="HAMAP-Rule" id="MF_02207"/>
    </source>
</evidence>
<evidence type="ECO:0000256" key="4">
    <source>
        <dbReference type="ARBA" id="ARBA00022960"/>
    </source>
</evidence>
<keyword evidence="4 6" id="KW-0133">Cell shape</keyword>
<dbReference type="PRINTS" id="PR01652">
    <property type="entry name" value="SHAPEPROTEIN"/>
</dbReference>
<dbReference type="InterPro" id="IPR056546">
    <property type="entry name" value="MreB_MamK-like"/>
</dbReference>
<dbReference type="HAMAP" id="MF_02207">
    <property type="entry name" value="MreB"/>
    <property type="match status" value="1"/>
</dbReference>
<dbReference type="Proteomes" id="UP000177097">
    <property type="component" value="Unassembled WGS sequence"/>
</dbReference>
<dbReference type="GO" id="GO:0005737">
    <property type="term" value="C:cytoplasm"/>
    <property type="evidence" value="ECO:0007669"/>
    <property type="project" value="UniProtKB-SubCell"/>
</dbReference>
<dbReference type="SUPFAM" id="SSF53067">
    <property type="entry name" value="Actin-like ATPase domain"/>
    <property type="match status" value="2"/>
</dbReference>
<dbReference type="Gene3D" id="3.30.420.40">
    <property type="match status" value="3"/>
</dbReference>
<feature type="binding site" evidence="6">
    <location>
        <begin position="19"/>
        <end position="21"/>
    </location>
    <ligand>
        <name>ATP</name>
        <dbReference type="ChEBI" id="CHEBI:30616"/>
    </ligand>
</feature>
<proteinExistence type="inferred from homology"/>
<dbReference type="CDD" id="cd10225">
    <property type="entry name" value="ASKHA_NBD_MreB-like"/>
    <property type="match status" value="1"/>
</dbReference>
<feature type="binding site" evidence="6">
    <location>
        <begin position="213"/>
        <end position="216"/>
    </location>
    <ligand>
        <name>ATP</name>
        <dbReference type="ChEBI" id="CHEBI:30616"/>
    </ligand>
</feature>
<feature type="binding site" evidence="6">
    <location>
        <begin position="165"/>
        <end position="167"/>
    </location>
    <ligand>
        <name>ATP</name>
        <dbReference type="ChEBI" id="CHEBI:30616"/>
    </ligand>
</feature>
<dbReference type="AlphaFoldDB" id="A0A1F7U043"/>
<feature type="binding site" evidence="6">
    <location>
        <begin position="293"/>
        <end position="296"/>
    </location>
    <ligand>
        <name>ATP</name>
        <dbReference type="ChEBI" id="CHEBI:30616"/>
    </ligand>
</feature>
<keyword evidence="1 6" id="KW-0963">Cytoplasm</keyword>
<organism evidence="7 8">
    <name type="scientific">Candidatus Uhrbacteria bacterium RIFCSPHIGHO2_02_FULL_53_13</name>
    <dbReference type="NCBI Taxonomy" id="1802389"/>
    <lineage>
        <taxon>Bacteria</taxon>
        <taxon>Candidatus Uhriibacteriota</taxon>
    </lineage>
</organism>
<comment type="caution">
    <text evidence="7">The sequence shown here is derived from an EMBL/GenBank/DDBJ whole genome shotgun (WGS) entry which is preliminary data.</text>
</comment>
<evidence type="ECO:0000256" key="5">
    <source>
        <dbReference type="ARBA" id="ARBA00023458"/>
    </source>
</evidence>
<comment type="function">
    <text evidence="6">Forms membrane-associated dynamic filaments that are essential for cell shape determination. Acts by regulating cell wall synthesis and cell elongation, and thus cell shape. A feedback loop between cell geometry and MreB localization may maintain elongated cell shape by targeting cell wall growth to regions of negative cell wall curvature.</text>
</comment>
<evidence type="ECO:0000313" key="8">
    <source>
        <dbReference type="Proteomes" id="UP000177097"/>
    </source>
</evidence>
<keyword evidence="3 6" id="KW-0067">ATP-binding</keyword>
<dbReference type="NCBIfam" id="NF010539">
    <property type="entry name" value="PRK13927.1"/>
    <property type="match status" value="1"/>
</dbReference>
<evidence type="ECO:0000256" key="2">
    <source>
        <dbReference type="ARBA" id="ARBA00022741"/>
    </source>
</evidence>
<comment type="subcellular location">
    <subcellularLocation>
        <location evidence="6">Cytoplasm</location>
    </subcellularLocation>
    <text evidence="6">Membrane-associated.</text>
</comment>
<dbReference type="InterPro" id="IPR004753">
    <property type="entry name" value="MreB"/>
</dbReference>
<dbReference type="STRING" id="1802389.A3C17_01325"/>
<dbReference type="GO" id="GO:0008360">
    <property type="term" value="P:regulation of cell shape"/>
    <property type="evidence" value="ECO:0007669"/>
    <property type="project" value="UniProtKB-UniRule"/>
</dbReference>
<comment type="subunit">
    <text evidence="6">Forms polymers.</text>
</comment>
<comment type="similarity">
    <text evidence="5 6">Belongs to the FtsA/MreB family.</text>
</comment>
<reference evidence="7 8" key="1">
    <citation type="journal article" date="2016" name="Nat. Commun.">
        <title>Thousands of microbial genomes shed light on interconnected biogeochemical processes in an aquifer system.</title>
        <authorList>
            <person name="Anantharaman K."/>
            <person name="Brown C.T."/>
            <person name="Hug L.A."/>
            <person name="Sharon I."/>
            <person name="Castelle C.J."/>
            <person name="Probst A.J."/>
            <person name="Thomas B.C."/>
            <person name="Singh A."/>
            <person name="Wilkins M.J."/>
            <person name="Karaoz U."/>
            <person name="Brodie E.L."/>
            <person name="Williams K.H."/>
            <person name="Hubbard S.S."/>
            <person name="Banfield J.F."/>
        </authorList>
    </citation>
    <scope>NUCLEOTIDE SEQUENCE [LARGE SCALE GENOMIC DNA]</scope>
</reference>
<dbReference type="InterPro" id="IPR043129">
    <property type="entry name" value="ATPase_NBD"/>
</dbReference>
<keyword evidence="2 6" id="KW-0547">Nucleotide-binding</keyword>
<dbReference type="PANTHER" id="PTHR42749">
    <property type="entry name" value="CELL SHAPE-DETERMINING PROTEIN MREB"/>
    <property type="match status" value="1"/>
</dbReference>
<evidence type="ECO:0000313" key="7">
    <source>
        <dbReference type="EMBL" id="OGL71134.1"/>
    </source>
</evidence>
<dbReference type="Pfam" id="PF06723">
    <property type="entry name" value="MreB_Mbl"/>
    <property type="match status" value="1"/>
</dbReference>